<name>A0A0F9V525_9ZZZZ</name>
<gene>
    <name evidence="1" type="ORF">LCGC14_0526130</name>
</gene>
<accession>A0A0F9V525</accession>
<comment type="caution">
    <text evidence="1">The sequence shown here is derived from an EMBL/GenBank/DDBJ whole genome shotgun (WGS) entry which is preliminary data.</text>
</comment>
<protein>
    <submittedName>
        <fullName evidence="1">Uncharacterized protein</fullName>
    </submittedName>
</protein>
<organism evidence="1">
    <name type="scientific">marine sediment metagenome</name>
    <dbReference type="NCBI Taxonomy" id="412755"/>
    <lineage>
        <taxon>unclassified sequences</taxon>
        <taxon>metagenomes</taxon>
        <taxon>ecological metagenomes</taxon>
    </lineage>
</organism>
<sequence>MIKINWTKIGIIIAGVLLAVLVVFNVKQCNDNDNLQSQLVEMKQLQDGIVRSQAKYASKEDIEKLAKDIDLNLAAIEDDLEGFNAKVQGISVLLAQSIGRDQTDVPSTSTRPKPVDVPTPFICPGTGEPCEDSYGHLTNAQLLALSELFPDGLEVPIGDVTFESWKENPWTTLQHPRDYHVTTVLGQDEDGRHYTYHKFEIGVAGERHTVPITNSEFIEEYPEPSFHWWNPRVGIGVYGGVGFNTSPLPDESVVLGAVSPTVSFSPFSYGKTKVKPDWVFARVGVGYDLVQRSVSFSIAPAMLNLGTEIDFVQSTYIGPVVGADTDGNVSVGMGLTTDF</sequence>
<dbReference type="AlphaFoldDB" id="A0A0F9V525"/>
<evidence type="ECO:0000313" key="1">
    <source>
        <dbReference type="EMBL" id="KKN60988.1"/>
    </source>
</evidence>
<dbReference type="EMBL" id="LAZR01000675">
    <property type="protein sequence ID" value="KKN60988.1"/>
    <property type="molecule type" value="Genomic_DNA"/>
</dbReference>
<proteinExistence type="predicted"/>
<reference evidence="1" key="1">
    <citation type="journal article" date="2015" name="Nature">
        <title>Complex archaea that bridge the gap between prokaryotes and eukaryotes.</title>
        <authorList>
            <person name="Spang A."/>
            <person name="Saw J.H."/>
            <person name="Jorgensen S.L."/>
            <person name="Zaremba-Niedzwiedzka K."/>
            <person name="Martijn J."/>
            <person name="Lind A.E."/>
            <person name="van Eijk R."/>
            <person name="Schleper C."/>
            <person name="Guy L."/>
            <person name="Ettema T.J."/>
        </authorList>
    </citation>
    <scope>NUCLEOTIDE SEQUENCE</scope>
</reference>